<dbReference type="Proteomes" id="UP000192472">
    <property type="component" value="Unassembled WGS sequence"/>
</dbReference>
<dbReference type="InterPro" id="IPR011991">
    <property type="entry name" value="ArsR-like_HTH"/>
</dbReference>
<keyword evidence="6" id="KW-1185">Reference proteome</keyword>
<dbReference type="PRINTS" id="PR00778">
    <property type="entry name" value="HTHARSR"/>
</dbReference>
<dbReference type="NCBIfam" id="NF033788">
    <property type="entry name" value="HTH_metalloreg"/>
    <property type="match status" value="1"/>
</dbReference>
<evidence type="ECO:0000313" key="6">
    <source>
        <dbReference type="Proteomes" id="UP000192472"/>
    </source>
</evidence>
<keyword evidence="3" id="KW-0804">Transcription</keyword>
<name>A0A1W2GC02_REIFA</name>
<dbReference type="Gene3D" id="1.10.10.10">
    <property type="entry name" value="Winged helix-like DNA-binding domain superfamily/Winged helix DNA-binding domain"/>
    <property type="match status" value="1"/>
</dbReference>
<dbReference type="InterPro" id="IPR051081">
    <property type="entry name" value="HTH_MetalResp_TranReg"/>
</dbReference>
<keyword evidence="2" id="KW-0238">DNA-binding</keyword>
<dbReference type="GO" id="GO:0003677">
    <property type="term" value="F:DNA binding"/>
    <property type="evidence" value="ECO:0007669"/>
    <property type="project" value="UniProtKB-KW"/>
</dbReference>
<dbReference type="EMBL" id="FWYF01000002">
    <property type="protein sequence ID" value="SMD34131.1"/>
    <property type="molecule type" value="Genomic_DNA"/>
</dbReference>
<keyword evidence="1" id="KW-0805">Transcription regulation</keyword>
<evidence type="ECO:0000259" key="4">
    <source>
        <dbReference type="PROSITE" id="PS50987"/>
    </source>
</evidence>
<dbReference type="CDD" id="cd00090">
    <property type="entry name" value="HTH_ARSR"/>
    <property type="match status" value="1"/>
</dbReference>
<organism evidence="5 6">
    <name type="scientific">Reichenbachiella faecimaris</name>
    <dbReference type="NCBI Taxonomy" id="692418"/>
    <lineage>
        <taxon>Bacteria</taxon>
        <taxon>Pseudomonadati</taxon>
        <taxon>Bacteroidota</taxon>
        <taxon>Cytophagia</taxon>
        <taxon>Cytophagales</taxon>
        <taxon>Reichenbachiellaceae</taxon>
        <taxon>Reichenbachiella</taxon>
    </lineage>
</organism>
<dbReference type="InterPro" id="IPR036390">
    <property type="entry name" value="WH_DNA-bd_sf"/>
</dbReference>
<dbReference type="GO" id="GO:0003700">
    <property type="term" value="F:DNA-binding transcription factor activity"/>
    <property type="evidence" value="ECO:0007669"/>
    <property type="project" value="InterPro"/>
</dbReference>
<dbReference type="SUPFAM" id="SSF46785">
    <property type="entry name" value="Winged helix' DNA-binding domain"/>
    <property type="match status" value="1"/>
</dbReference>
<dbReference type="STRING" id="692418.SAMN04488029_1856"/>
<dbReference type="PANTHER" id="PTHR33154:SF18">
    <property type="entry name" value="ARSENICAL RESISTANCE OPERON REPRESSOR"/>
    <property type="match status" value="1"/>
</dbReference>
<evidence type="ECO:0000256" key="2">
    <source>
        <dbReference type="ARBA" id="ARBA00023125"/>
    </source>
</evidence>
<evidence type="ECO:0000256" key="3">
    <source>
        <dbReference type="ARBA" id="ARBA00023163"/>
    </source>
</evidence>
<protein>
    <submittedName>
        <fullName evidence="5">ArsR family transcriptional regulator</fullName>
    </submittedName>
</protein>
<dbReference type="PANTHER" id="PTHR33154">
    <property type="entry name" value="TRANSCRIPTIONAL REGULATOR, ARSR FAMILY"/>
    <property type="match status" value="1"/>
</dbReference>
<dbReference type="SMART" id="SM00418">
    <property type="entry name" value="HTH_ARSR"/>
    <property type="match status" value="1"/>
</dbReference>
<accession>A0A1W2GC02</accession>
<feature type="domain" description="HTH arsR-type" evidence="4">
    <location>
        <begin position="3"/>
        <end position="97"/>
    </location>
</feature>
<dbReference type="InterPro" id="IPR001845">
    <property type="entry name" value="HTH_ArsR_DNA-bd_dom"/>
</dbReference>
<dbReference type="RefSeq" id="WP_084372541.1">
    <property type="nucleotide sequence ID" value="NZ_FWYF01000002.1"/>
</dbReference>
<dbReference type="AlphaFoldDB" id="A0A1W2GC02"/>
<dbReference type="OrthoDB" id="9798835at2"/>
<dbReference type="Pfam" id="PF01022">
    <property type="entry name" value="HTH_5"/>
    <property type="match status" value="1"/>
</dbReference>
<dbReference type="PROSITE" id="PS50987">
    <property type="entry name" value="HTH_ARSR_2"/>
    <property type="match status" value="1"/>
</dbReference>
<dbReference type="InterPro" id="IPR036388">
    <property type="entry name" value="WH-like_DNA-bd_sf"/>
</dbReference>
<proteinExistence type="predicted"/>
<sequence length="124" mass="14864">MQLKHFNLQFGSQIFKSFSEEARVRIMFLLFNENELSISDIEHVLDFTQTKTSRHITYLKHAGLLNARKKDQWVFYQIKDEVMGMVSQIFKYLNKDQQLQKDLEILKVLHSNRELSINKKPLQY</sequence>
<evidence type="ECO:0000313" key="5">
    <source>
        <dbReference type="EMBL" id="SMD34131.1"/>
    </source>
</evidence>
<evidence type="ECO:0000256" key="1">
    <source>
        <dbReference type="ARBA" id="ARBA00023015"/>
    </source>
</evidence>
<gene>
    <name evidence="5" type="ORF">SAMN04488029_1856</name>
</gene>
<reference evidence="5 6" key="1">
    <citation type="submission" date="2017-04" db="EMBL/GenBank/DDBJ databases">
        <authorList>
            <person name="Afonso C.L."/>
            <person name="Miller P.J."/>
            <person name="Scott M.A."/>
            <person name="Spackman E."/>
            <person name="Goraichik I."/>
            <person name="Dimitrov K.M."/>
            <person name="Suarez D.L."/>
            <person name="Swayne D.E."/>
        </authorList>
    </citation>
    <scope>NUCLEOTIDE SEQUENCE [LARGE SCALE GENOMIC DNA]</scope>
    <source>
        <strain evidence="5 6">DSM 26133</strain>
    </source>
</reference>